<keyword evidence="4 5" id="KW-0472">Membrane</keyword>
<feature type="transmembrane region" description="Helical" evidence="5">
    <location>
        <begin position="314"/>
        <end position="334"/>
    </location>
</feature>
<dbReference type="PROSITE" id="PS50850">
    <property type="entry name" value="MFS"/>
    <property type="match status" value="1"/>
</dbReference>
<feature type="transmembrane region" description="Helical" evidence="5">
    <location>
        <begin position="208"/>
        <end position="226"/>
    </location>
</feature>
<dbReference type="PANTHER" id="PTHR23508">
    <property type="entry name" value="CARBOXYLIC ACID TRANSPORTER PROTEIN HOMOLOG"/>
    <property type="match status" value="1"/>
</dbReference>
<feature type="domain" description="Major facilitator superfamily (MFS) profile" evidence="6">
    <location>
        <begin position="51"/>
        <end position="465"/>
    </location>
</feature>
<accession>A0A7H8QNR2</accession>
<dbReference type="PANTHER" id="PTHR23508:SF10">
    <property type="entry name" value="CARBOXYLIC ACID TRANSPORTER PROTEIN HOMOLOG"/>
    <property type="match status" value="1"/>
</dbReference>
<feature type="transmembrane region" description="Helical" evidence="5">
    <location>
        <begin position="116"/>
        <end position="134"/>
    </location>
</feature>
<feature type="transmembrane region" description="Helical" evidence="5">
    <location>
        <begin position="184"/>
        <end position="202"/>
    </location>
</feature>
<evidence type="ECO:0000256" key="1">
    <source>
        <dbReference type="ARBA" id="ARBA00004141"/>
    </source>
</evidence>
<dbReference type="GO" id="GO:0015355">
    <property type="term" value="F:secondary active monocarboxylate transmembrane transporter activity"/>
    <property type="evidence" value="ECO:0007669"/>
    <property type="project" value="TreeGrafter"/>
</dbReference>
<keyword evidence="8" id="KW-1185">Reference proteome</keyword>
<feature type="transmembrane region" description="Helical" evidence="5">
    <location>
        <begin position="273"/>
        <end position="294"/>
    </location>
</feature>
<evidence type="ECO:0000256" key="4">
    <source>
        <dbReference type="ARBA" id="ARBA00023136"/>
    </source>
</evidence>
<dbReference type="EMBL" id="CP055898">
    <property type="protein sequence ID" value="QKX55095.1"/>
    <property type="molecule type" value="Genomic_DNA"/>
</dbReference>
<dbReference type="GO" id="GO:0005886">
    <property type="term" value="C:plasma membrane"/>
    <property type="evidence" value="ECO:0007669"/>
    <property type="project" value="TreeGrafter"/>
</dbReference>
<dbReference type="Pfam" id="PF00083">
    <property type="entry name" value="Sugar_tr"/>
    <property type="match status" value="1"/>
</dbReference>
<feature type="transmembrane region" description="Helical" evidence="5">
    <location>
        <begin position="146"/>
        <end position="164"/>
    </location>
</feature>
<feature type="transmembrane region" description="Helical" evidence="5">
    <location>
        <begin position="341"/>
        <end position="359"/>
    </location>
</feature>
<evidence type="ECO:0000256" key="5">
    <source>
        <dbReference type="SAM" id="Phobius"/>
    </source>
</evidence>
<dbReference type="Gene3D" id="1.20.1250.20">
    <property type="entry name" value="MFS general substrate transporter like domains"/>
    <property type="match status" value="2"/>
</dbReference>
<dbReference type="InterPro" id="IPR036259">
    <property type="entry name" value="MFS_trans_sf"/>
</dbReference>
<dbReference type="InterPro" id="IPR020846">
    <property type="entry name" value="MFS_dom"/>
</dbReference>
<feature type="transmembrane region" description="Helical" evidence="5">
    <location>
        <begin position="397"/>
        <end position="421"/>
    </location>
</feature>
<sequence>MKNNMDAGWFYSRSQVVRYFSTRLSSLVPPKTKVRNPISILRELSKQQWLLFACGFLARAWDSFDYYSVSMTLTELGTAFDTDNKSLSWALTITMMLRPIGAIISGIFSDRYGRKWPLIINLAMLIILEMASGFCNTLPQFLGVRSIYGIVMGGIFGPAASTALEDLPYDARGVLSGLFELSSALGNLLAAAVYCALVPTTPHGWRSLYWFGAGPPMFIIAFRWWLPETNYFQVVKAEREAKALRVTSSAENQNTTPLKVFAKDAGKAFKENWVLLLYIVFLLAGFASCAHGSADFYPTFLKNQVQLNTKQTTIITIAGQLGAFVGGVTMGYISSFFGRRLVMITACIFGAALIPAYVLPRSMSLTASAFFQQFFVGGVLGPIPIHLLELSPQAIRSLIVGLVYQLGNLAASATPTIQAVIGENFPLPPAKNGVERVDYSIAIAIFMAAGWSYMLFFLVLGPEMSHEERKQEAEAAISREKIMKDQLELAQIEKTGVIEGQAVDWEDKNVKEPRVKCVECSP</sequence>
<dbReference type="SUPFAM" id="SSF103473">
    <property type="entry name" value="MFS general substrate transporter"/>
    <property type="match status" value="1"/>
</dbReference>
<dbReference type="InterPro" id="IPR005828">
    <property type="entry name" value="MFS_sugar_transport-like"/>
</dbReference>
<evidence type="ECO:0000256" key="3">
    <source>
        <dbReference type="ARBA" id="ARBA00022989"/>
    </source>
</evidence>
<dbReference type="GeneID" id="55989696"/>
<dbReference type="CDD" id="cd17316">
    <property type="entry name" value="MFS_SV2_like"/>
    <property type="match status" value="1"/>
</dbReference>
<comment type="subcellular location">
    <subcellularLocation>
        <location evidence="1">Membrane</location>
        <topology evidence="1">Multi-pass membrane protein</topology>
    </subcellularLocation>
</comment>
<evidence type="ECO:0000313" key="8">
    <source>
        <dbReference type="Proteomes" id="UP000509510"/>
    </source>
</evidence>
<feature type="transmembrane region" description="Helical" evidence="5">
    <location>
        <begin position="441"/>
        <end position="460"/>
    </location>
</feature>
<reference evidence="8" key="1">
    <citation type="submission" date="2020-06" db="EMBL/GenBank/DDBJ databases">
        <title>A chromosome-scale genome assembly of Talaromyces rugulosus W13939.</title>
        <authorList>
            <person name="Wang B."/>
            <person name="Guo L."/>
            <person name="Ye K."/>
            <person name="Wang L."/>
        </authorList>
    </citation>
    <scope>NUCLEOTIDE SEQUENCE [LARGE SCALE GENOMIC DNA]</scope>
    <source>
        <strain evidence="8">W13939</strain>
    </source>
</reference>
<dbReference type="KEGG" id="trg:TRUGW13939_02187"/>
<dbReference type="Proteomes" id="UP000509510">
    <property type="component" value="Chromosome I"/>
</dbReference>
<evidence type="ECO:0000259" key="6">
    <source>
        <dbReference type="PROSITE" id="PS50850"/>
    </source>
</evidence>
<keyword evidence="3 5" id="KW-1133">Transmembrane helix</keyword>
<feature type="transmembrane region" description="Helical" evidence="5">
    <location>
        <begin position="365"/>
        <end position="385"/>
    </location>
</feature>
<dbReference type="RefSeq" id="XP_035341274.1">
    <property type="nucleotide sequence ID" value="XM_035485381.1"/>
</dbReference>
<evidence type="ECO:0000313" key="7">
    <source>
        <dbReference type="EMBL" id="QKX55095.1"/>
    </source>
</evidence>
<organism evidence="7 8">
    <name type="scientific">Talaromyces rugulosus</name>
    <name type="common">Penicillium rugulosum</name>
    <dbReference type="NCBI Taxonomy" id="121627"/>
    <lineage>
        <taxon>Eukaryota</taxon>
        <taxon>Fungi</taxon>
        <taxon>Dikarya</taxon>
        <taxon>Ascomycota</taxon>
        <taxon>Pezizomycotina</taxon>
        <taxon>Eurotiomycetes</taxon>
        <taxon>Eurotiomycetidae</taxon>
        <taxon>Eurotiales</taxon>
        <taxon>Trichocomaceae</taxon>
        <taxon>Talaromyces</taxon>
        <taxon>Talaromyces sect. Islandici</taxon>
    </lineage>
</organism>
<name>A0A7H8QNR2_TALRU</name>
<keyword evidence="2 5" id="KW-0812">Transmembrane</keyword>
<dbReference type="AlphaFoldDB" id="A0A7H8QNR2"/>
<gene>
    <name evidence="7" type="ORF">TRUGW13939_02187</name>
</gene>
<dbReference type="OrthoDB" id="5296287at2759"/>
<feature type="transmembrane region" description="Helical" evidence="5">
    <location>
        <begin position="87"/>
        <end position="109"/>
    </location>
</feature>
<dbReference type="GO" id="GO:0035879">
    <property type="term" value="P:plasma membrane lactate transport"/>
    <property type="evidence" value="ECO:0007669"/>
    <property type="project" value="TreeGrafter"/>
</dbReference>
<protein>
    <recommendedName>
        <fullName evidence="6">Major facilitator superfamily (MFS) profile domain-containing protein</fullName>
    </recommendedName>
</protein>
<evidence type="ECO:0000256" key="2">
    <source>
        <dbReference type="ARBA" id="ARBA00022692"/>
    </source>
</evidence>
<proteinExistence type="predicted"/>